<dbReference type="Proteomes" id="UP000461234">
    <property type="component" value="Unassembled WGS sequence"/>
</dbReference>
<organism evidence="1 2">
    <name type="scientific">Acinetobacter baumannii</name>
    <dbReference type="NCBI Taxonomy" id="470"/>
    <lineage>
        <taxon>Bacteria</taxon>
        <taxon>Pseudomonadati</taxon>
        <taxon>Pseudomonadota</taxon>
        <taxon>Gammaproteobacteria</taxon>
        <taxon>Moraxellales</taxon>
        <taxon>Moraxellaceae</taxon>
        <taxon>Acinetobacter</taxon>
        <taxon>Acinetobacter calcoaceticus/baumannii complex</taxon>
    </lineage>
</organism>
<evidence type="ECO:0000313" key="2">
    <source>
        <dbReference type="Proteomes" id="UP000461234"/>
    </source>
</evidence>
<proteinExistence type="predicted"/>
<gene>
    <name evidence="1" type="ORF">F2P40_17970</name>
</gene>
<accession>A0A5N5XVW6</accession>
<comment type="caution">
    <text evidence="1">The sequence shown here is derived from an EMBL/GenBank/DDBJ whole genome shotgun (WGS) entry which is preliminary data.</text>
</comment>
<dbReference type="AlphaFoldDB" id="A0A5N5XVW6"/>
<dbReference type="EMBL" id="WIOC01000032">
    <property type="protein sequence ID" value="MQR51184.1"/>
    <property type="molecule type" value="Genomic_DNA"/>
</dbReference>
<reference evidence="1 2" key="1">
    <citation type="submission" date="2019-10" db="EMBL/GenBank/DDBJ databases">
        <title>Genetic environment of the oxa23 gene and comparative analysis of carbapenem resistant Acinetobacter baumannii isolates belonging to global clone 1, lineage 2 recovered in a burns hospital outbreak in 2012-2013.</title>
        <authorList>
            <person name="Douraghi M."/>
            <person name="Aris P."/>
            <person name="Kenyon J."/>
            <person name="Hamidian M."/>
        </authorList>
    </citation>
    <scope>NUCLEOTIDE SEQUENCE [LARGE SCALE GENOMIC DNA]</scope>
    <source>
        <strain evidence="1 2">ABS103</strain>
    </source>
</reference>
<dbReference type="RefSeq" id="WP_152306089.1">
    <property type="nucleotide sequence ID" value="NZ_CAXNZI010000019.1"/>
</dbReference>
<sequence length="186" mass="21246">MIYEAYYASELSDCHPMKVNYGFVQAGNDEDYKLTLVVFNPTIAGTALSNLNVSLKAGLVKFLIDKHIYEVPVKFINVAFIWPSTESIFGGLRWEIDVLQEYAEEIYAAEVETYSFWKFWRRNPKDLVVRKNTRELTNGLTKLIRLENCKTIGDAEAKSLLEALKVKDYGDFNLIIKKSETIAKSG</sequence>
<protein>
    <submittedName>
        <fullName evidence="1">Uncharacterized protein</fullName>
    </submittedName>
</protein>
<evidence type="ECO:0000313" key="1">
    <source>
        <dbReference type="EMBL" id="MQR51184.1"/>
    </source>
</evidence>
<name>A0A5N5XVW6_ACIBA</name>